<reference evidence="5" key="1">
    <citation type="journal article" date="2019" name="Int. J. Syst. Evol. Microbiol.">
        <title>The Global Catalogue of Microorganisms (GCM) 10K type strain sequencing project: providing services to taxonomists for standard genome sequencing and annotation.</title>
        <authorList>
            <consortium name="The Broad Institute Genomics Platform"/>
            <consortium name="The Broad Institute Genome Sequencing Center for Infectious Disease"/>
            <person name="Wu L."/>
            <person name="Ma J."/>
        </authorList>
    </citation>
    <scope>NUCLEOTIDE SEQUENCE [LARGE SCALE GENOMIC DNA]</scope>
    <source>
        <strain evidence="5">NBRC 104970</strain>
    </source>
</reference>
<feature type="domain" description="N-acetyltransferase" evidence="3">
    <location>
        <begin position="1"/>
        <end position="146"/>
    </location>
</feature>
<dbReference type="CDD" id="cd04301">
    <property type="entry name" value="NAT_SF"/>
    <property type="match status" value="1"/>
</dbReference>
<dbReference type="SUPFAM" id="SSF55729">
    <property type="entry name" value="Acyl-CoA N-acyltransferases (Nat)"/>
    <property type="match status" value="1"/>
</dbReference>
<comment type="caution">
    <text evidence="4">The sequence shown here is derived from an EMBL/GenBank/DDBJ whole genome shotgun (WGS) entry which is preliminary data.</text>
</comment>
<evidence type="ECO:0000313" key="4">
    <source>
        <dbReference type="EMBL" id="GLS04961.1"/>
    </source>
</evidence>
<keyword evidence="1" id="KW-0808">Transferase</keyword>
<evidence type="ECO:0000256" key="1">
    <source>
        <dbReference type="ARBA" id="ARBA00022679"/>
    </source>
</evidence>
<dbReference type="InterPro" id="IPR050832">
    <property type="entry name" value="Bact_Acetyltransf"/>
</dbReference>
<dbReference type="PANTHER" id="PTHR43877:SF2">
    <property type="entry name" value="AMINOALKYLPHOSPHONATE N-ACETYLTRANSFERASE-RELATED"/>
    <property type="match status" value="1"/>
</dbReference>
<dbReference type="Pfam" id="PF00583">
    <property type="entry name" value="Acetyltransf_1"/>
    <property type="match status" value="1"/>
</dbReference>
<dbReference type="RefSeq" id="WP_018746899.1">
    <property type="nucleotide sequence ID" value="NZ_BSOZ01000030.1"/>
</dbReference>
<sequence>MQVRPLVPADVRILIPAFLDAFNGPPWHDQWTEASAQRYLGGFAANPAARLFGIFDHDIPCGGLIGQIRHWWTGSECFIDELFIAPAHQGRGLGRALVDGAEHLLAAEGIAALTLLTERDSAAERFYLGRGFEHRERLGFMSRMCDLQGR</sequence>
<name>A0ABQ6BWU0_9NEIS</name>
<dbReference type="Gene3D" id="3.40.630.30">
    <property type="match status" value="1"/>
</dbReference>
<dbReference type="PROSITE" id="PS51186">
    <property type="entry name" value="GNAT"/>
    <property type="match status" value="1"/>
</dbReference>
<protein>
    <submittedName>
        <fullName evidence="4">N-acetyltransferase GCN5</fullName>
    </submittedName>
</protein>
<evidence type="ECO:0000256" key="2">
    <source>
        <dbReference type="ARBA" id="ARBA00023315"/>
    </source>
</evidence>
<keyword evidence="2" id="KW-0012">Acyltransferase</keyword>
<dbReference type="PANTHER" id="PTHR43877">
    <property type="entry name" value="AMINOALKYLPHOSPHONATE N-ACETYLTRANSFERASE-RELATED-RELATED"/>
    <property type="match status" value="1"/>
</dbReference>
<dbReference type="Proteomes" id="UP001156836">
    <property type="component" value="Unassembled WGS sequence"/>
</dbReference>
<gene>
    <name evidence="4" type="ORF">GCM10007860_21100</name>
</gene>
<dbReference type="EMBL" id="BSOZ01000030">
    <property type="protein sequence ID" value="GLS04961.1"/>
    <property type="molecule type" value="Genomic_DNA"/>
</dbReference>
<organism evidence="4 5">
    <name type="scientific">Chitiniphilus shinanonensis</name>
    <dbReference type="NCBI Taxonomy" id="553088"/>
    <lineage>
        <taxon>Bacteria</taxon>
        <taxon>Pseudomonadati</taxon>
        <taxon>Pseudomonadota</taxon>
        <taxon>Betaproteobacteria</taxon>
        <taxon>Neisseriales</taxon>
        <taxon>Chitinibacteraceae</taxon>
        <taxon>Chitiniphilus</taxon>
    </lineage>
</organism>
<dbReference type="InterPro" id="IPR000182">
    <property type="entry name" value="GNAT_dom"/>
</dbReference>
<evidence type="ECO:0000313" key="5">
    <source>
        <dbReference type="Proteomes" id="UP001156836"/>
    </source>
</evidence>
<keyword evidence="5" id="KW-1185">Reference proteome</keyword>
<accession>A0ABQ6BWU0</accession>
<proteinExistence type="predicted"/>
<dbReference type="InterPro" id="IPR016181">
    <property type="entry name" value="Acyl_CoA_acyltransferase"/>
</dbReference>
<evidence type="ECO:0000259" key="3">
    <source>
        <dbReference type="PROSITE" id="PS51186"/>
    </source>
</evidence>